<evidence type="ECO:0000256" key="5">
    <source>
        <dbReference type="ARBA" id="ARBA00012462"/>
    </source>
</evidence>
<feature type="domain" description="Peptidase S53" evidence="15">
    <location>
        <begin position="221"/>
        <end position="592"/>
    </location>
</feature>
<dbReference type="CDD" id="cd04056">
    <property type="entry name" value="Peptidases_S53"/>
    <property type="match status" value="1"/>
</dbReference>
<keyword evidence="11" id="KW-0865">Zymogen</keyword>
<dbReference type="Proteomes" id="UP001219933">
    <property type="component" value="Chromosome 3"/>
</dbReference>
<evidence type="ECO:0000256" key="8">
    <source>
        <dbReference type="ARBA" id="ARBA00022801"/>
    </source>
</evidence>
<protein>
    <recommendedName>
        <fullName evidence="5">tripeptidyl-peptidase II</fullName>
        <ecNumber evidence="5">3.4.14.10</ecNumber>
    </recommendedName>
</protein>
<keyword evidence="6 12" id="KW-0645">Protease</keyword>
<keyword evidence="17" id="KW-1185">Reference proteome</keyword>
<evidence type="ECO:0000313" key="17">
    <source>
        <dbReference type="Proteomes" id="UP001219933"/>
    </source>
</evidence>
<dbReference type="SMART" id="SM00944">
    <property type="entry name" value="Pro-kuma_activ"/>
    <property type="match status" value="1"/>
</dbReference>
<dbReference type="EC" id="3.4.14.10" evidence="5"/>
<evidence type="ECO:0000256" key="10">
    <source>
        <dbReference type="ARBA" id="ARBA00022837"/>
    </source>
</evidence>
<evidence type="ECO:0000256" key="6">
    <source>
        <dbReference type="ARBA" id="ARBA00022670"/>
    </source>
</evidence>
<feature type="region of interest" description="Disordered" evidence="13">
    <location>
        <begin position="183"/>
        <end position="216"/>
    </location>
</feature>
<dbReference type="Pfam" id="PF09286">
    <property type="entry name" value="Pro-kuma_activ"/>
    <property type="match status" value="1"/>
</dbReference>
<dbReference type="Pfam" id="PF00082">
    <property type="entry name" value="Peptidase_S8"/>
    <property type="match status" value="1"/>
</dbReference>
<dbReference type="PANTHER" id="PTHR14218">
    <property type="entry name" value="PROTEASE S8 TRIPEPTIDYL PEPTIDASE I CLN2"/>
    <property type="match status" value="1"/>
</dbReference>
<evidence type="ECO:0000256" key="2">
    <source>
        <dbReference type="ARBA" id="ARBA00001913"/>
    </source>
</evidence>
<comment type="catalytic activity">
    <reaction evidence="1">
        <text>Release of an N-terminal tripeptide from a polypeptide.</text>
        <dbReference type="EC" id="3.4.14.10"/>
    </reaction>
</comment>
<evidence type="ECO:0000256" key="3">
    <source>
        <dbReference type="ARBA" id="ARBA00002451"/>
    </source>
</evidence>
<dbReference type="Gene3D" id="3.40.50.200">
    <property type="entry name" value="Peptidase S8/S53 domain"/>
    <property type="match status" value="1"/>
</dbReference>
<dbReference type="GO" id="GO:0046872">
    <property type="term" value="F:metal ion binding"/>
    <property type="evidence" value="ECO:0007669"/>
    <property type="project" value="UniProtKB-KW"/>
</dbReference>
<accession>A0AAF0EVJ1</accession>
<dbReference type="InterPro" id="IPR015366">
    <property type="entry name" value="S53_propep"/>
</dbReference>
<feature type="chain" id="PRO_5041942633" description="tripeptidyl-peptidase II" evidence="14">
    <location>
        <begin position="23"/>
        <end position="597"/>
    </location>
</feature>
<evidence type="ECO:0000313" key="16">
    <source>
        <dbReference type="EMBL" id="WFD35081.1"/>
    </source>
</evidence>
<dbReference type="GO" id="GO:0006508">
    <property type="term" value="P:proteolysis"/>
    <property type="evidence" value="ECO:0007669"/>
    <property type="project" value="UniProtKB-KW"/>
</dbReference>
<dbReference type="CDD" id="cd11377">
    <property type="entry name" value="Pro-peptidase_S53"/>
    <property type="match status" value="1"/>
</dbReference>
<name>A0AAF0EVJ1_9BASI</name>
<comment type="function">
    <text evidence="3">Secreted tripeptidyl-peptidase which degrades proteins at acidic pHs and is involved in virulence.</text>
</comment>
<dbReference type="SUPFAM" id="SSF54897">
    <property type="entry name" value="Protease propeptides/inhibitors"/>
    <property type="match status" value="1"/>
</dbReference>
<comment type="subcellular location">
    <subcellularLocation>
        <location evidence="4">Secreted</location>
        <location evidence="4">Extracellular space</location>
    </subcellularLocation>
</comment>
<feature type="active site" description="Charge relay system" evidence="12">
    <location>
        <position position="297"/>
    </location>
</feature>
<keyword evidence="9 12" id="KW-0720">Serine protease</keyword>
<feature type="signal peptide" evidence="14">
    <location>
        <begin position="1"/>
        <end position="22"/>
    </location>
</feature>
<evidence type="ECO:0000256" key="9">
    <source>
        <dbReference type="ARBA" id="ARBA00022825"/>
    </source>
</evidence>
<dbReference type="PROSITE" id="PS51695">
    <property type="entry name" value="SEDOLISIN"/>
    <property type="match status" value="1"/>
</dbReference>
<dbReference type="GO" id="GO:0004252">
    <property type="term" value="F:serine-type endopeptidase activity"/>
    <property type="evidence" value="ECO:0007669"/>
    <property type="project" value="UniProtKB-UniRule"/>
</dbReference>
<evidence type="ECO:0000256" key="14">
    <source>
        <dbReference type="SAM" id="SignalP"/>
    </source>
</evidence>
<organism evidence="16 17">
    <name type="scientific">Malassezia cuniculi</name>
    <dbReference type="NCBI Taxonomy" id="948313"/>
    <lineage>
        <taxon>Eukaryota</taxon>
        <taxon>Fungi</taxon>
        <taxon>Dikarya</taxon>
        <taxon>Basidiomycota</taxon>
        <taxon>Ustilaginomycotina</taxon>
        <taxon>Malasseziomycetes</taxon>
        <taxon>Malasseziales</taxon>
        <taxon>Malasseziaceae</taxon>
        <taxon>Malassezia</taxon>
    </lineage>
</organism>
<feature type="active site" description="Charge relay system" evidence="12">
    <location>
        <position position="506"/>
    </location>
</feature>
<keyword evidence="8 12" id="KW-0378">Hydrolase</keyword>
<evidence type="ECO:0000259" key="15">
    <source>
        <dbReference type="PROSITE" id="PS51695"/>
    </source>
</evidence>
<dbReference type="InterPro" id="IPR000209">
    <property type="entry name" value="Peptidase_S8/S53_dom"/>
</dbReference>
<keyword evidence="7" id="KW-0479">Metal-binding</keyword>
<dbReference type="InterPro" id="IPR050819">
    <property type="entry name" value="Tripeptidyl-peptidase_I"/>
</dbReference>
<dbReference type="InterPro" id="IPR030400">
    <property type="entry name" value="Sedolisin_dom"/>
</dbReference>
<dbReference type="EMBL" id="CP119879">
    <property type="protein sequence ID" value="WFD35081.1"/>
    <property type="molecule type" value="Genomic_DNA"/>
</dbReference>
<gene>
    <name evidence="16" type="ORF">MCUN1_001930</name>
</gene>
<proteinExistence type="predicted"/>
<keyword evidence="14" id="KW-0732">Signal</keyword>
<dbReference type="SUPFAM" id="SSF52743">
    <property type="entry name" value="Subtilisin-like"/>
    <property type="match status" value="1"/>
</dbReference>
<evidence type="ECO:0000256" key="4">
    <source>
        <dbReference type="ARBA" id="ARBA00004239"/>
    </source>
</evidence>
<dbReference type="InterPro" id="IPR036852">
    <property type="entry name" value="Peptidase_S8/S53_dom_sf"/>
</dbReference>
<evidence type="ECO:0000256" key="7">
    <source>
        <dbReference type="ARBA" id="ARBA00022723"/>
    </source>
</evidence>
<evidence type="ECO:0000256" key="11">
    <source>
        <dbReference type="ARBA" id="ARBA00023145"/>
    </source>
</evidence>
<feature type="active site" description="Charge relay system" evidence="12">
    <location>
        <position position="293"/>
    </location>
</feature>
<comment type="caution">
    <text evidence="12">Lacks conserved residue(s) required for the propagation of feature annotation.</text>
</comment>
<evidence type="ECO:0000256" key="13">
    <source>
        <dbReference type="SAM" id="MobiDB-lite"/>
    </source>
</evidence>
<reference evidence="16" key="1">
    <citation type="submission" date="2023-03" db="EMBL/GenBank/DDBJ databases">
        <title>Mating type loci evolution in Malassezia.</title>
        <authorList>
            <person name="Coelho M.A."/>
        </authorList>
    </citation>
    <scope>NUCLEOTIDE SEQUENCE</scope>
    <source>
        <strain evidence="16">CBS 11721</strain>
    </source>
</reference>
<dbReference type="GO" id="GO:0008240">
    <property type="term" value="F:tripeptidyl-peptidase activity"/>
    <property type="evidence" value="ECO:0007669"/>
    <property type="project" value="UniProtKB-EC"/>
</dbReference>
<dbReference type="GO" id="GO:0005576">
    <property type="term" value="C:extracellular region"/>
    <property type="evidence" value="ECO:0007669"/>
    <property type="project" value="UniProtKB-SubCell"/>
</dbReference>
<dbReference type="PANTHER" id="PTHR14218:SF15">
    <property type="entry name" value="TRIPEPTIDYL-PEPTIDASE 1"/>
    <property type="match status" value="1"/>
</dbReference>
<keyword evidence="10" id="KW-0106">Calcium</keyword>
<evidence type="ECO:0000256" key="12">
    <source>
        <dbReference type="PROSITE-ProRule" id="PRU01032"/>
    </source>
</evidence>
<evidence type="ECO:0000256" key="1">
    <source>
        <dbReference type="ARBA" id="ARBA00001910"/>
    </source>
</evidence>
<comment type="cofactor">
    <cofactor evidence="2">
        <name>Ca(2+)</name>
        <dbReference type="ChEBI" id="CHEBI:29108"/>
    </cofactor>
</comment>
<sequence length="597" mass="64193">MLFDWRLIAVALLLASSQVVAGTAGSWVKRSLPIGSEWQRRAPATESVSVHVAIRASQNEIPAIIANISDPCNPQYGQYYNQSAIEQFITPSKAAKRAVDEWLSGHGVQKRSEGHDWFSVELPVDKASAWLGGADFGVYEHVSGKRKLHVRDYSVPSHIDEHVELIKIDGTASIIKEVDAANDITPEGNNSQGAPAEDSDADGDDDNDGMDASDGPCSETPYTVVCLRSLYNMSNYQMQAPDRQRILVAGFVGQHASTADLQEYLQDFTPERAQYNISELVNITDINVTHGFEANLDLQIVASNVLPMPVTFYYVGGHGPSKKINGQKSKNEPYLEFFSYLVSLPDNELPQVVSISYSDAEESLGREYATKVCDYVALLGLRGTTVVSSSGNDGVGSHELCGADDEFIPVFPASCPYVTAVGGTMGSLREQVGSEALMDYYAGSGYSNFFDRPSFQDDAVNTYMDTANKFRGRFNANGRAYPDIAMMSDSTAAVINGSTESFVGTSIAAPLAASFIAMVNDARIAAGQPVLGYLNPILYTHIAPTLGTFRDIVDGATSGCGGGAFEATQSWDVASGFGAPLFDPFRDAALNVQCPAA</sequence>
<feature type="compositionally biased region" description="Acidic residues" evidence="13">
    <location>
        <begin position="197"/>
        <end position="211"/>
    </location>
</feature>
<dbReference type="AlphaFoldDB" id="A0AAF0EVJ1"/>